<name>A0A5C1A964_9BACT</name>
<reference evidence="3" key="1">
    <citation type="submission" date="2019-08" db="EMBL/GenBank/DDBJ databases">
        <title>Limnoglobus roseus gen. nov., sp. nov., a novel freshwater planctomycete with a giant genome from the family Gemmataceae.</title>
        <authorList>
            <person name="Kulichevskaya I.S."/>
            <person name="Naumoff D.G."/>
            <person name="Miroshnikov K."/>
            <person name="Ivanova A."/>
            <person name="Philippov D.A."/>
            <person name="Hakobyan A."/>
            <person name="Rijpstra I.C."/>
            <person name="Sinninghe Damste J.S."/>
            <person name="Liesack W."/>
            <person name="Dedysh S.N."/>
        </authorList>
    </citation>
    <scope>NUCLEOTIDE SEQUENCE [LARGE SCALE GENOMIC DNA]</scope>
    <source>
        <strain evidence="3">PX52</strain>
    </source>
</reference>
<dbReference type="Proteomes" id="UP000324974">
    <property type="component" value="Chromosome"/>
</dbReference>
<gene>
    <name evidence="2" type="ORF">PX52LOC_01476</name>
</gene>
<proteinExistence type="predicted"/>
<organism evidence="2 3">
    <name type="scientific">Limnoglobus roseus</name>
    <dbReference type="NCBI Taxonomy" id="2598579"/>
    <lineage>
        <taxon>Bacteria</taxon>
        <taxon>Pseudomonadati</taxon>
        <taxon>Planctomycetota</taxon>
        <taxon>Planctomycetia</taxon>
        <taxon>Gemmatales</taxon>
        <taxon>Gemmataceae</taxon>
        <taxon>Limnoglobus</taxon>
    </lineage>
</organism>
<sequence>MASGKRGEGPNKMQLVRDAMEALGPKAKPVEIQKHIKDASNEDMNTQMISTYKSMIKKGPKGAKAKTPGRPAKAGATPKGEPMNIADDVILLRKLVTRLGARQIHQLIDVLS</sequence>
<keyword evidence="3" id="KW-1185">Reference proteome</keyword>
<evidence type="ECO:0000313" key="2">
    <source>
        <dbReference type="EMBL" id="QEL14586.1"/>
    </source>
</evidence>
<feature type="compositionally biased region" description="Low complexity" evidence="1">
    <location>
        <begin position="65"/>
        <end position="76"/>
    </location>
</feature>
<dbReference type="RefSeq" id="WP_149109472.1">
    <property type="nucleotide sequence ID" value="NZ_CP042425.1"/>
</dbReference>
<accession>A0A5C1A964</accession>
<dbReference type="KEGG" id="lrs:PX52LOC_01476"/>
<dbReference type="AlphaFoldDB" id="A0A5C1A964"/>
<protein>
    <submittedName>
        <fullName evidence="2">Uncharacterized protein</fullName>
    </submittedName>
</protein>
<feature type="region of interest" description="Disordered" evidence="1">
    <location>
        <begin position="58"/>
        <end position="82"/>
    </location>
</feature>
<evidence type="ECO:0000313" key="3">
    <source>
        <dbReference type="Proteomes" id="UP000324974"/>
    </source>
</evidence>
<dbReference type="EMBL" id="CP042425">
    <property type="protein sequence ID" value="QEL14586.1"/>
    <property type="molecule type" value="Genomic_DNA"/>
</dbReference>
<evidence type="ECO:0000256" key="1">
    <source>
        <dbReference type="SAM" id="MobiDB-lite"/>
    </source>
</evidence>